<feature type="transmembrane region" description="Helical" evidence="1">
    <location>
        <begin position="132"/>
        <end position="152"/>
    </location>
</feature>
<sequence length="260" mass="27852">MLADASHNRFMEAFAAWVAAHPLLIFLVMPAAAGASAVWLDRRLGWRSGTPPAWACWSVAAGAGLVFAALATAMTLQSGLVELDNALASELSLSMPPALLWLLSWFTYLGDRDLLTVIAVAMTLTLLLRREWALAGLCALATAGAGGLNQTFKHLFQRVRPEHVHGYVDPDGWSFPSGHASAALAVYGVACYLVLRFSPPRWHSYCLAGTAALVTAIGVSRILLQVHYLSDVVAGFALSLAWLALCLAAAERARVLTRRA</sequence>
<evidence type="ECO:0000313" key="4">
    <source>
        <dbReference type="Proteomes" id="UP001175604"/>
    </source>
</evidence>
<feature type="transmembrane region" description="Helical" evidence="1">
    <location>
        <begin position="207"/>
        <end position="226"/>
    </location>
</feature>
<evidence type="ECO:0000259" key="2">
    <source>
        <dbReference type="SMART" id="SM00014"/>
    </source>
</evidence>
<evidence type="ECO:0000313" key="3">
    <source>
        <dbReference type="EMBL" id="MDM9559722.1"/>
    </source>
</evidence>
<feature type="transmembrane region" description="Helical" evidence="1">
    <location>
        <begin position="14"/>
        <end position="40"/>
    </location>
</feature>
<gene>
    <name evidence="3" type="ORF">QUC21_11830</name>
</gene>
<proteinExistence type="predicted"/>
<dbReference type="SMART" id="SM00014">
    <property type="entry name" value="acidPPc"/>
    <property type="match status" value="1"/>
</dbReference>
<dbReference type="Gene3D" id="1.20.144.10">
    <property type="entry name" value="Phosphatidic acid phosphatase type 2/haloperoxidase"/>
    <property type="match status" value="2"/>
</dbReference>
<keyword evidence="4" id="KW-1185">Reference proteome</keyword>
<keyword evidence="1" id="KW-1133">Transmembrane helix</keyword>
<feature type="transmembrane region" description="Helical" evidence="1">
    <location>
        <begin position="232"/>
        <end position="250"/>
    </location>
</feature>
<feature type="transmembrane region" description="Helical" evidence="1">
    <location>
        <begin position="52"/>
        <end position="78"/>
    </location>
</feature>
<feature type="domain" description="Phosphatidic acid phosphatase type 2/haloperoxidase" evidence="2">
    <location>
        <begin position="135"/>
        <end position="247"/>
    </location>
</feature>
<dbReference type="Pfam" id="PF01569">
    <property type="entry name" value="PAP2"/>
    <property type="match status" value="1"/>
</dbReference>
<keyword evidence="1" id="KW-0812">Transmembrane</keyword>
<dbReference type="InterPro" id="IPR036938">
    <property type="entry name" value="PAP2/HPO_sf"/>
</dbReference>
<dbReference type="RefSeq" id="WP_289785718.1">
    <property type="nucleotide sequence ID" value="NZ_JAUDJE010000009.1"/>
</dbReference>
<dbReference type="Proteomes" id="UP001175604">
    <property type="component" value="Unassembled WGS sequence"/>
</dbReference>
<feature type="transmembrane region" description="Helical" evidence="1">
    <location>
        <begin position="172"/>
        <end position="195"/>
    </location>
</feature>
<keyword evidence="1" id="KW-0472">Membrane</keyword>
<comment type="caution">
    <text evidence="3">The sequence shown here is derived from an EMBL/GenBank/DDBJ whole genome shotgun (WGS) entry which is preliminary data.</text>
</comment>
<dbReference type="InterPro" id="IPR000326">
    <property type="entry name" value="PAP2/HPO"/>
</dbReference>
<dbReference type="CDD" id="cd03392">
    <property type="entry name" value="PAP2_like_2"/>
    <property type="match status" value="1"/>
</dbReference>
<protein>
    <submittedName>
        <fullName evidence="3">Phosphatase PAP2 family protein</fullName>
    </submittedName>
</protein>
<feature type="transmembrane region" description="Helical" evidence="1">
    <location>
        <begin position="98"/>
        <end position="120"/>
    </location>
</feature>
<dbReference type="SUPFAM" id="SSF48317">
    <property type="entry name" value="Acid phosphatase/Vanadium-dependent haloperoxidase"/>
    <property type="match status" value="1"/>
</dbReference>
<evidence type="ECO:0000256" key="1">
    <source>
        <dbReference type="SAM" id="Phobius"/>
    </source>
</evidence>
<dbReference type="PANTHER" id="PTHR14969">
    <property type="entry name" value="SPHINGOSINE-1-PHOSPHATE PHOSPHOHYDROLASE"/>
    <property type="match status" value="1"/>
</dbReference>
<name>A0ABT7W3G7_9BORD</name>
<accession>A0ABT7W3G7</accession>
<reference evidence="3" key="1">
    <citation type="submission" date="2023-06" db="EMBL/GenBank/DDBJ databases">
        <title>full genome analysis of Phenantherene degrader P3.</title>
        <authorList>
            <person name="Akbar A."/>
            <person name="Rahmeh R."/>
            <person name="Kishk M."/>
        </authorList>
    </citation>
    <scope>NUCLEOTIDE SEQUENCE</scope>
    <source>
        <strain evidence="3">P3</strain>
    </source>
</reference>
<dbReference type="PANTHER" id="PTHR14969:SF13">
    <property type="entry name" value="AT30094P"/>
    <property type="match status" value="1"/>
</dbReference>
<organism evidence="3 4">
    <name type="scientific">Bordetella petrii</name>
    <dbReference type="NCBI Taxonomy" id="94624"/>
    <lineage>
        <taxon>Bacteria</taxon>
        <taxon>Pseudomonadati</taxon>
        <taxon>Pseudomonadota</taxon>
        <taxon>Betaproteobacteria</taxon>
        <taxon>Burkholderiales</taxon>
        <taxon>Alcaligenaceae</taxon>
        <taxon>Bordetella</taxon>
    </lineage>
</organism>
<dbReference type="EMBL" id="JAUDJE010000009">
    <property type="protein sequence ID" value="MDM9559722.1"/>
    <property type="molecule type" value="Genomic_DNA"/>
</dbReference>